<organism evidence="1 2">
    <name type="scientific">Nocardia camponoti</name>
    <dbReference type="NCBI Taxonomy" id="1616106"/>
    <lineage>
        <taxon>Bacteria</taxon>
        <taxon>Bacillati</taxon>
        <taxon>Actinomycetota</taxon>
        <taxon>Actinomycetes</taxon>
        <taxon>Mycobacteriales</taxon>
        <taxon>Nocardiaceae</taxon>
        <taxon>Nocardia</taxon>
    </lineage>
</organism>
<dbReference type="EMBL" id="BMMW01000002">
    <property type="protein sequence ID" value="GGK53354.1"/>
    <property type="molecule type" value="Genomic_DNA"/>
</dbReference>
<sequence>MLTINFDDNTEWWTSGGVFDRLFEAAVASGAIPGRMSHWGDVVNANGGYFAKSVDPLDAQVFRDGLLSTAYAELPGLPREGLDWTYKVSLTKLIRALGGEVDTE</sequence>
<dbReference type="Proteomes" id="UP000612956">
    <property type="component" value="Unassembled WGS sequence"/>
</dbReference>
<evidence type="ECO:0000313" key="1">
    <source>
        <dbReference type="EMBL" id="GGK53354.1"/>
    </source>
</evidence>
<name>A0A917V9K6_9NOCA</name>
<proteinExistence type="predicted"/>
<comment type="caution">
    <text evidence="1">The sequence shown here is derived from an EMBL/GenBank/DDBJ whole genome shotgun (WGS) entry which is preliminary data.</text>
</comment>
<protein>
    <submittedName>
        <fullName evidence="1">Uncharacterized protein</fullName>
    </submittedName>
</protein>
<accession>A0A917V9K6</accession>
<gene>
    <name evidence="1" type="ORF">GCM10011591_26470</name>
</gene>
<reference evidence="1" key="1">
    <citation type="journal article" date="2014" name="Int. J. Syst. Evol. Microbiol.">
        <title>Complete genome sequence of Corynebacterium casei LMG S-19264T (=DSM 44701T), isolated from a smear-ripened cheese.</title>
        <authorList>
            <consortium name="US DOE Joint Genome Institute (JGI-PGF)"/>
            <person name="Walter F."/>
            <person name="Albersmeier A."/>
            <person name="Kalinowski J."/>
            <person name="Ruckert C."/>
        </authorList>
    </citation>
    <scope>NUCLEOTIDE SEQUENCE</scope>
    <source>
        <strain evidence="1">CGMCC 4.7278</strain>
    </source>
</reference>
<dbReference type="AlphaFoldDB" id="A0A917V9K6"/>
<evidence type="ECO:0000313" key="2">
    <source>
        <dbReference type="Proteomes" id="UP000612956"/>
    </source>
</evidence>
<dbReference type="RefSeq" id="WP_188829190.1">
    <property type="nucleotide sequence ID" value="NZ_BMMW01000002.1"/>
</dbReference>
<keyword evidence="2" id="KW-1185">Reference proteome</keyword>
<reference evidence="1" key="2">
    <citation type="submission" date="2020-09" db="EMBL/GenBank/DDBJ databases">
        <authorList>
            <person name="Sun Q."/>
            <person name="Zhou Y."/>
        </authorList>
    </citation>
    <scope>NUCLEOTIDE SEQUENCE</scope>
    <source>
        <strain evidence="1">CGMCC 4.7278</strain>
    </source>
</reference>